<keyword evidence="2" id="KW-1185">Reference proteome</keyword>
<sequence length="59" mass="6439">MSREHILALLKQVGDDPNKAVDLLFQTEDAKGIAPKVNDVEGSDEEEDKNDISCVETPA</sequence>
<proteinExistence type="predicted"/>
<organism evidence="1 2">
    <name type="scientific">Peronosclerospora sorghi</name>
    <dbReference type="NCBI Taxonomy" id="230839"/>
    <lineage>
        <taxon>Eukaryota</taxon>
        <taxon>Sar</taxon>
        <taxon>Stramenopiles</taxon>
        <taxon>Oomycota</taxon>
        <taxon>Peronosporomycetes</taxon>
        <taxon>Peronosporales</taxon>
        <taxon>Peronosporaceae</taxon>
        <taxon>Peronosclerospora</taxon>
    </lineage>
</organism>
<dbReference type="Proteomes" id="UP001163321">
    <property type="component" value="Chromosome 8"/>
</dbReference>
<gene>
    <name evidence="1" type="ORF">PsorP6_016270</name>
</gene>
<accession>A0ACC0VNH8</accession>
<comment type="caution">
    <text evidence="1">The sequence shown here is derived from an EMBL/GenBank/DDBJ whole genome shotgun (WGS) entry which is preliminary data.</text>
</comment>
<evidence type="ECO:0000313" key="1">
    <source>
        <dbReference type="EMBL" id="KAI9908047.1"/>
    </source>
</evidence>
<dbReference type="EMBL" id="CM047587">
    <property type="protein sequence ID" value="KAI9908047.1"/>
    <property type="molecule type" value="Genomic_DNA"/>
</dbReference>
<protein>
    <submittedName>
        <fullName evidence="1">Uncharacterized protein</fullName>
    </submittedName>
</protein>
<evidence type="ECO:0000313" key="2">
    <source>
        <dbReference type="Proteomes" id="UP001163321"/>
    </source>
</evidence>
<name>A0ACC0VNH8_9STRA</name>
<reference evidence="1 2" key="1">
    <citation type="journal article" date="2022" name="bioRxiv">
        <title>The genome of the oomycete Peronosclerospora sorghi, a cosmopolitan pathogen of maize and sorghum, is inflated with dispersed pseudogenes.</title>
        <authorList>
            <person name="Fletcher K."/>
            <person name="Martin F."/>
            <person name="Isakeit T."/>
            <person name="Cavanaugh K."/>
            <person name="Magill C."/>
            <person name="Michelmore R."/>
        </authorList>
    </citation>
    <scope>NUCLEOTIDE SEQUENCE [LARGE SCALE GENOMIC DNA]</scope>
    <source>
        <strain evidence="1">P6</strain>
    </source>
</reference>